<comment type="subcellular location">
    <subcellularLocation>
        <location evidence="1">Cell outer membrane</location>
    </subcellularLocation>
</comment>
<protein>
    <submittedName>
        <fullName evidence="9">RagB/SusD family nutrient uptake outer membrane protein</fullName>
    </submittedName>
</protein>
<sequence>MKTIAKSLRVSLLAATTLSLLNACTKLDDESYNQIVTSQFTPTSQDLLALVGPAYSTWRPLYLEFNGVYRINETSTDATVTPARPNGWVDDGSYRRLHEHKWTALDATPRDAWTQSYAGITNCNRVLYQIEAGQIPVTAGKEQLIAELRVLRASYYYILCDLFGNVPVVDKFDVPAGFLPTQSTRKQVYDFVVKEITESIPALTDVADATTYGRFSNKWAAQALLAKVYLNAQVYTGQAEWVKCIAACDAVINSGKYSLEAIQASVFRTQNEGSKEIIFAIPFDEVYAQGFRIHMQTLQPQNQQTYNAQGSMWGGGICAIPQFISTYDPDDTRLKQNWIQGQQYSSSGAPLVGVFGATTGKPLAFTNTLPGIDNSLETDGFRVGKFEIKQGVRVDLSNDFPLFRYADILMMKAESQLRLGQSGPAAALVTQVRQRNFINNPSKATVTGADLLKGSTYQYGPARNNVVSPVEGGADIQYGRFLDELGWEFTAEGHRRQDMIRFGVYTKKSWLSHVPNGDYRTLMPIPQNVLNTNANLKQNPGY</sequence>
<evidence type="ECO:0000313" key="9">
    <source>
        <dbReference type="EMBL" id="UOR07397.1"/>
    </source>
</evidence>
<dbReference type="Gene3D" id="1.25.40.390">
    <property type="match status" value="1"/>
</dbReference>
<keyword evidence="3 6" id="KW-0732">Signal</keyword>
<evidence type="ECO:0000313" key="10">
    <source>
        <dbReference type="Proteomes" id="UP000829925"/>
    </source>
</evidence>
<evidence type="ECO:0000256" key="1">
    <source>
        <dbReference type="ARBA" id="ARBA00004442"/>
    </source>
</evidence>
<organism evidence="9 10">
    <name type="scientific">Hymenobacter aerilatus</name>
    <dbReference type="NCBI Taxonomy" id="2932251"/>
    <lineage>
        <taxon>Bacteria</taxon>
        <taxon>Pseudomonadati</taxon>
        <taxon>Bacteroidota</taxon>
        <taxon>Cytophagia</taxon>
        <taxon>Cytophagales</taxon>
        <taxon>Hymenobacteraceae</taxon>
        <taxon>Hymenobacter</taxon>
    </lineage>
</organism>
<name>A0A8T9T0M1_9BACT</name>
<evidence type="ECO:0000256" key="3">
    <source>
        <dbReference type="ARBA" id="ARBA00022729"/>
    </source>
</evidence>
<evidence type="ECO:0000259" key="8">
    <source>
        <dbReference type="Pfam" id="PF14322"/>
    </source>
</evidence>
<evidence type="ECO:0000259" key="7">
    <source>
        <dbReference type="Pfam" id="PF07980"/>
    </source>
</evidence>
<evidence type="ECO:0000256" key="6">
    <source>
        <dbReference type="SAM" id="SignalP"/>
    </source>
</evidence>
<feature type="domain" description="SusD-like N-terminal" evidence="8">
    <location>
        <begin position="73"/>
        <end position="230"/>
    </location>
</feature>
<dbReference type="AlphaFoldDB" id="A0A8T9T0M1"/>
<dbReference type="InterPro" id="IPR011990">
    <property type="entry name" value="TPR-like_helical_dom_sf"/>
</dbReference>
<evidence type="ECO:0000256" key="4">
    <source>
        <dbReference type="ARBA" id="ARBA00023136"/>
    </source>
</evidence>
<dbReference type="EMBL" id="CP095053">
    <property type="protein sequence ID" value="UOR07397.1"/>
    <property type="molecule type" value="Genomic_DNA"/>
</dbReference>
<keyword evidence="10" id="KW-1185">Reference proteome</keyword>
<dbReference type="InterPro" id="IPR033985">
    <property type="entry name" value="SusD-like_N"/>
</dbReference>
<dbReference type="Pfam" id="PF07980">
    <property type="entry name" value="SusD_RagB"/>
    <property type="match status" value="1"/>
</dbReference>
<dbReference type="InterPro" id="IPR012944">
    <property type="entry name" value="SusD_RagB_dom"/>
</dbReference>
<comment type="similarity">
    <text evidence="2">Belongs to the SusD family.</text>
</comment>
<evidence type="ECO:0000256" key="2">
    <source>
        <dbReference type="ARBA" id="ARBA00006275"/>
    </source>
</evidence>
<dbReference type="SUPFAM" id="SSF48452">
    <property type="entry name" value="TPR-like"/>
    <property type="match status" value="1"/>
</dbReference>
<keyword evidence="4" id="KW-0472">Membrane</keyword>
<dbReference type="GO" id="GO:0009279">
    <property type="term" value="C:cell outer membrane"/>
    <property type="evidence" value="ECO:0007669"/>
    <property type="project" value="UniProtKB-SubCell"/>
</dbReference>
<feature type="domain" description="RagB/SusD" evidence="7">
    <location>
        <begin position="275"/>
        <end position="542"/>
    </location>
</feature>
<evidence type="ECO:0000256" key="5">
    <source>
        <dbReference type="ARBA" id="ARBA00023237"/>
    </source>
</evidence>
<dbReference type="Pfam" id="PF14322">
    <property type="entry name" value="SusD-like_3"/>
    <property type="match status" value="1"/>
</dbReference>
<reference evidence="9 10" key="1">
    <citation type="submission" date="2022-04" db="EMBL/GenBank/DDBJ databases">
        <title>Hymenobacter sp. isolated from the air.</title>
        <authorList>
            <person name="Won M."/>
            <person name="Lee C.-M."/>
            <person name="Woen H.-Y."/>
            <person name="Kwon S.-W."/>
        </authorList>
    </citation>
    <scope>NUCLEOTIDE SEQUENCE [LARGE SCALE GENOMIC DNA]</scope>
    <source>
        <strain evidence="10">5413 J-13</strain>
    </source>
</reference>
<dbReference type="KEGG" id="haei:MUN82_09930"/>
<feature type="signal peptide" evidence="6">
    <location>
        <begin position="1"/>
        <end position="23"/>
    </location>
</feature>
<feature type="chain" id="PRO_5035917328" evidence="6">
    <location>
        <begin position="24"/>
        <end position="542"/>
    </location>
</feature>
<keyword evidence="5" id="KW-0998">Cell outer membrane</keyword>
<dbReference type="RefSeq" id="WP_245097111.1">
    <property type="nucleotide sequence ID" value="NZ_CP095053.1"/>
</dbReference>
<proteinExistence type="inferred from homology"/>
<dbReference type="Proteomes" id="UP000829925">
    <property type="component" value="Chromosome"/>
</dbReference>
<accession>A0A8T9T0M1</accession>
<gene>
    <name evidence="9" type="ORF">MUN82_09930</name>
</gene>